<feature type="signal peptide" evidence="1">
    <location>
        <begin position="1"/>
        <end position="21"/>
    </location>
</feature>
<dbReference type="Pfam" id="PF13598">
    <property type="entry name" value="DUF4139"/>
    <property type="match status" value="1"/>
</dbReference>
<organism evidence="3 4">
    <name type="scientific">Candidatus Methylomirabilis limnetica</name>
    <dbReference type="NCBI Taxonomy" id="2033718"/>
    <lineage>
        <taxon>Bacteria</taxon>
        <taxon>Candidatus Methylomirabilota</taxon>
        <taxon>Candidatus Methylomirabilia</taxon>
        <taxon>Candidatus Methylomirabilales</taxon>
        <taxon>Candidatus Methylomirabilaceae</taxon>
        <taxon>Candidatus Methylomirabilis</taxon>
    </lineage>
</organism>
<dbReference type="InterPro" id="IPR010920">
    <property type="entry name" value="LSM_dom_sf"/>
</dbReference>
<dbReference type="EMBL" id="NVQC01000013">
    <property type="protein sequence ID" value="PTL36739.1"/>
    <property type="molecule type" value="Genomic_DNA"/>
</dbReference>
<evidence type="ECO:0000256" key="1">
    <source>
        <dbReference type="SAM" id="SignalP"/>
    </source>
</evidence>
<feature type="chain" id="PRO_5015414889" description="DUF4139 domain-containing protein" evidence="1">
    <location>
        <begin position="22"/>
        <end position="476"/>
    </location>
</feature>
<name>A0A2T4U059_9BACT</name>
<proteinExistence type="predicted"/>
<keyword evidence="1" id="KW-0732">Signal</keyword>
<accession>A0A2T4U059</accession>
<evidence type="ECO:0000259" key="2">
    <source>
        <dbReference type="Pfam" id="PF13598"/>
    </source>
</evidence>
<reference evidence="4" key="2">
    <citation type="journal article" date="2018" name="Environ. Microbiol.">
        <title>Bloom of a denitrifying methanotroph, 'Candidatus Methylomirabilis limnetica', in a deep stratified lake.</title>
        <authorList>
            <person name="Graf J.S."/>
            <person name="Mayr M.J."/>
            <person name="Marchant H.K."/>
            <person name="Tienken D."/>
            <person name="Hach P.F."/>
            <person name="Brand A."/>
            <person name="Schubert C.J."/>
            <person name="Kuypers M.M."/>
            <person name="Milucka J."/>
        </authorList>
    </citation>
    <scope>NUCLEOTIDE SEQUENCE [LARGE SCALE GENOMIC DNA]</scope>
    <source>
        <strain evidence="4">Zug</strain>
    </source>
</reference>
<dbReference type="AlphaFoldDB" id="A0A2T4U059"/>
<dbReference type="RefSeq" id="WP_239993105.1">
    <property type="nucleotide sequence ID" value="NZ_NVQC01000013.1"/>
</dbReference>
<keyword evidence="4" id="KW-1185">Reference proteome</keyword>
<dbReference type="PANTHER" id="PTHR38075">
    <property type="entry name" value="DUF4139 DOMAIN-CONTAINING PROTEIN"/>
    <property type="match status" value="1"/>
</dbReference>
<gene>
    <name evidence="3" type="ORF">CLG94_03450</name>
</gene>
<reference evidence="3 4" key="1">
    <citation type="submission" date="2017-09" db="EMBL/GenBank/DDBJ databases">
        <title>Bloom of a denitrifying methanotroph, Candidatus Methylomirabilis limnetica, in a deep stratified lake.</title>
        <authorList>
            <person name="Graf J.S."/>
            <person name="Marchant H.K."/>
            <person name="Tienken D."/>
            <person name="Hach P.F."/>
            <person name="Brand A."/>
            <person name="Schubert C.J."/>
            <person name="Kuypers M.M."/>
            <person name="Milucka J."/>
        </authorList>
    </citation>
    <scope>NUCLEOTIDE SEQUENCE [LARGE SCALE GENOMIC DNA]</scope>
    <source>
        <strain evidence="3 4">Zug</strain>
    </source>
</reference>
<evidence type="ECO:0000313" key="3">
    <source>
        <dbReference type="EMBL" id="PTL36739.1"/>
    </source>
</evidence>
<comment type="caution">
    <text evidence="3">The sequence shown here is derived from an EMBL/GenBank/DDBJ whole genome shotgun (WGS) entry which is preliminary data.</text>
</comment>
<dbReference type="Gene3D" id="2.30.30.100">
    <property type="match status" value="1"/>
</dbReference>
<dbReference type="SUPFAM" id="SSF50182">
    <property type="entry name" value="Sm-like ribonucleoproteins"/>
    <property type="match status" value="1"/>
</dbReference>
<dbReference type="PANTHER" id="PTHR38075:SF1">
    <property type="entry name" value="DUF4139 DOMAIN-CONTAINING PROTEIN"/>
    <property type="match status" value="1"/>
</dbReference>
<evidence type="ECO:0000313" key="4">
    <source>
        <dbReference type="Proteomes" id="UP000241436"/>
    </source>
</evidence>
<sequence length="476" mass="53264">MNVRSILTIVATLALALPAQADDEGVALTIYNQSFGVVREKRGVEIKDKLGVVRFTNVAAQIDGTSVQFKSLTDPAARVLEQNYEYDLVSADKLLHKYIDKQIAVLTKDGSRYSGNLMSFDANQLVIRQYGEKGEIVMVQRGDNVKDIQFGALPEGLIAKPTLVWKLATEKPGTHLVEVAYQTGGLNWQASYNAVLNAKDTGLDLGGWVTINNTSGATYKDARLKLIAGDVRRVQPPSRAYAIKGAMAMEAAAAPQFEEKAFFEYHLYTLQRPSTVADNQTKQIELLKAADVPVKKVLLYEGAPQFRFYGGLHTSAEYGSQEFNKKVNIIIEVKNSKDNHMGMALPKGKVRLYKRDEADAALEFIGEDEIDHTPKDETIKLHIGDAFDVVGERKRTDFRVDSGRHVMTESFEIRIRNHKDEPVDVLVKETLYRGNNWEITASSHKWTKFDSGTIHFPITVAKDGERVVTYTVRYTW</sequence>
<protein>
    <recommendedName>
        <fullName evidence="2">DUF4139 domain-containing protein</fullName>
    </recommendedName>
</protein>
<dbReference type="Proteomes" id="UP000241436">
    <property type="component" value="Unassembled WGS sequence"/>
</dbReference>
<feature type="domain" description="DUF4139" evidence="2">
    <location>
        <begin position="177"/>
        <end position="476"/>
    </location>
</feature>
<dbReference type="InterPro" id="IPR037291">
    <property type="entry name" value="DUF4139"/>
</dbReference>